<comment type="similarity">
    <text evidence="1">Belongs to the bacterial ribosomal protein bS6 family.</text>
</comment>
<dbReference type="AlphaFoldDB" id="A0A9P3GIU6"/>
<name>A0A9P3GIU6_9APHY</name>
<dbReference type="EMBL" id="BPQB01000053">
    <property type="protein sequence ID" value="GJE95915.1"/>
    <property type="molecule type" value="Genomic_DNA"/>
</dbReference>
<evidence type="ECO:0000313" key="3">
    <source>
        <dbReference type="Proteomes" id="UP000703269"/>
    </source>
</evidence>
<dbReference type="Pfam" id="PF01250">
    <property type="entry name" value="Ribosomal_S6"/>
    <property type="match status" value="1"/>
</dbReference>
<dbReference type="PANTHER" id="PTHR21011:SF1">
    <property type="entry name" value="SMALL RIBOSOMAL SUBUNIT PROTEIN BS6M"/>
    <property type="match status" value="1"/>
</dbReference>
<reference evidence="2 3" key="1">
    <citation type="submission" date="2021-08" db="EMBL/GenBank/DDBJ databases">
        <title>Draft Genome Sequence of Phanerochaete sordida strain YK-624.</title>
        <authorList>
            <person name="Mori T."/>
            <person name="Dohra H."/>
            <person name="Suzuki T."/>
            <person name="Kawagishi H."/>
            <person name="Hirai H."/>
        </authorList>
    </citation>
    <scope>NUCLEOTIDE SEQUENCE [LARGE SCALE GENOMIC DNA]</scope>
    <source>
        <strain evidence="2 3">YK-624</strain>
    </source>
</reference>
<dbReference type="SUPFAM" id="SSF54995">
    <property type="entry name" value="Ribosomal protein S6"/>
    <property type="match status" value="1"/>
</dbReference>
<evidence type="ECO:0000313" key="2">
    <source>
        <dbReference type="EMBL" id="GJE95915.1"/>
    </source>
</evidence>
<dbReference type="GO" id="GO:0070181">
    <property type="term" value="F:small ribosomal subunit rRNA binding"/>
    <property type="evidence" value="ECO:0007669"/>
    <property type="project" value="TreeGrafter"/>
</dbReference>
<dbReference type="GO" id="GO:0003735">
    <property type="term" value="F:structural constituent of ribosome"/>
    <property type="evidence" value="ECO:0007669"/>
    <property type="project" value="InterPro"/>
</dbReference>
<gene>
    <name evidence="2" type="ORF">PsYK624_121060</name>
</gene>
<evidence type="ECO:0000256" key="1">
    <source>
        <dbReference type="ARBA" id="ARBA00009512"/>
    </source>
</evidence>
<dbReference type="Gene3D" id="3.30.70.60">
    <property type="match status" value="1"/>
</dbReference>
<keyword evidence="3" id="KW-1185">Reference proteome</keyword>
<dbReference type="InterPro" id="IPR035980">
    <property type="entry name" value="Ribosomal_bS6_sf"/>
</dbReference>
<accession>A0A9P3GIU6</accession>
<sequence>MPFYQMLCITQHLPEYSHIKQLVSLAAKHVMDRGGVVRKLNSWGTMTLPQRMHRRRKWHDVGDYWTMNFDASPKTLHSLDNILKHDPRVIRWTMIKLGEKVEDVVQPPSKTFKS</sequence>
<dbReference type="InterPro" id="IPR014717">
    <property type="entry name" value="Transl_elong_EF1B/ribsomal_bS6"/>
</dbReference>
<protein>
    <submittedName>
        <fullName evidence="2">Ribosomal protein S6</fullName>
    </submittedName>
</protein>
<dbReference type="GO" id="GO:0006412">
    <property type="term" value="P:translation"/>
    <property type="evidence" value="ECO:0007669"/>
    <property type="project" value="InterPro"/>
</dbReference>
<dbReference type="Proteomes" id="UP000703269">
    <property type="component" value="Unassembled WGS sequence"/>
</dbReference>
<keyword evidence="2" id="KW-0689">Ribosomal protein</keyword>
<organism evidence="2 3">
    <name type="scientific">Phanerochaete sordida</name>
    <dbReference type="NCBI Taxonomy" id="48140"/>
    <lineage>
        <taxon>Eukaryota</taxon>
        <taxon>Fungi</taxon>
        <taxon>Dikarya</taxon>
        <taxon>Basidiomycota</taxon>
        <taxon>Agaricomycotina</taxon>
        <taxon>Agaricomycetes</taxon>
        <taxon>Polyporales</taxon>
        <taxon>Phanerochaetaceae</taxon>
        <taxon>Phanerochaete</taxon>
    </lineage>
</organism>
<dbReference type="OrthoDB" id="10259681at2759"/>
<proteinExistence type="inferred from homology"/>
<dbReference type="CDD" id="cd15465">
    <property type="entry name" value="bS6_mito"/>
    <property type="match status" value="1"/>
</dbReference>
<keyword evidence="2" id="KW-0687">Ribonucleoprotein</keyword>
<dbReference type="GO" id="GO:0005763">
    <property type="term" value="C:mitochondrial small ribosomal subunit"/>
    <property type="evidence" value="ECO:0007669"/>
    <property type="project" value="TreeGrafter"/>
</dbReference>
<comment type="caution">
    <text evidence="2">The sequence shown here is derived from an EMBL/GenBank/DDBJ whole genome shotgun (WGS) entry which is preliminary data.</text>
</comment>
<dbReference type="PANTHER" id="PTHR21011">
    <property type="entry name" value="MITOCHONDRIAL 28S RIBOSOMAL PROTEIN S6"/>
    <property type="match status" value="1"/>
</dbReference>
<dbReference type="InterPro" id="IPR000529">
    <property type="entry name" value="Ribosomal_bS6"/>
</dbReference>